<protein>
    <submittedName>
        <fullName evidence="3">Transcriptional regulator, XRE family with cupin sensor</fullName>
    </submittedName>
</protein>
<keyword evidence="4" id="KW-1185">Reference proteome</keyword>
<dbReference type="SMART" id="SM00530">
    <property type="entry name" value="HTH_XRE"/>
    <property type="match status" value="1"/>
</dbReference>
<gene>
    <name evidence="3" type="ORF">SAMN05444274_101181</name>
</gene>
<evidence type="ECO:0000259" key="2">
    <source>
        <dbReference type="PROSITE" id="PS50943"/>
    </source>
</evidence>
<dbReference type="CDD" id="cd02209">
    <property type="entry name" value="cupin_XRE_C"/>
    <property type="match status" value="1"/>
</dbReference>
<name>A0A1M4SXH2_9BACT</name>
<dbReference type="Pfam" id="PF12844">
    <property type="entry name" value="HTH_19"/>
    <property type="match status" value="1"/>
</dbReference>
<dbReference type="EMBL" id="FQUM01000001">
    <property type="protein sequence ID" value="SHE36878.1"/>
    <property type="molecule type" value="Genomic_DNA"/>
</dbReference>
<dbReference type="SUPFAM" id="SSF51182">
    <property type="entry name" value="RmlC-like cupins"/>
    <property type="match status" value="1"/>
</dbReference>
<evidence type="ECO:0000313" key="4">
    <source>
        <dbReference type="Proteomes" id="UP000184164"/>
    </source>
</evidence>
<dbReference type="RefSeq" id="WP_072998093.1">
    <property type="nucleotide sequence ID" value="NZ_FQUM01000001.1"/>
</dbReference>
<dbReference type="PANTHER" id="PTHR46797:SF19">
    <property type="entry name" value="BLL2473 PROTEIN"/>
    <property type="match status" value="1"/>
</dbReference>
<dbReference type="STRING" id="1484053.SAMN05444274_101181"/>
<dbReference type="SUPFAM" id="SSF47413">
    <property type="entry name" value="lambda repressor-like DNA-binding domains"/>
    <property type="match status" value="1"/>
</dbReference>
<dbReference type="InterPro" id="IPR014710">
    <property type="entry name" value="RmlC-like_jellyroll"/>
</dbReference>
<dbReference type="Pfam" id="PF07883">
    <property type="entry name" value="Cupin_2"/>
    <property type="match status" value="1"/>
</dbReference>
<dbReference type="GO" id="GO:0003677">
    <property type="term" value="F:DNA binding"/>
    <property type="evidence" value="ECO:0007669"/>
    <property type="project" value="UniProtKB-KW"/>
</dbReference>
<dbReference type="CDD" id="cd00093">
    <property type="entry name" value="HTH_XRE"/>
    <property type="match status" value="1"/>
</dbReference>
<organism evidence="3 4">
    <name type="scientific">Mariniphaga anaerophila</name>
    <dbReference type="NCBI Taxonomy" id="1484053"/>
    <lineage>
        <taxon>Bacteria</taxon>
        <taxon>Pseudomonadati</taxon>
        <taxon>Bacteroidota</taxon>
        <taxon>Bacteroidia</taxon>
        <taxon>Marinilabiliales</taxon>
        <taxon>Prolixibacteraceae</taxon>
        <taxon>Mariniphaga</taxon>
    </lineage>
</organism>
<dbReference type="AlphaFoldDB" id="A0A1M4SXH2"/>
<dbReference type="GO" id="GO:0003700">
    <property type="term" value="F:DNA-binding transcription factor activity"/>
    <property type="evidence" value="ECO:0007669"/>
    <property type="project" value="TreeGrafter"/>
</dbReference>
<sequence>MEEQIKQTAKRLRGLREVLDIDAADAAQTCGISTEDYLEFESGKIDIPVSILYKIAHKYGIELTVLLTGEDPHMHRYAVTRKNSGAGAERTSAYKYQALAQSFINRKGQPFIVTCEPKPDSTTVHLNTHSGQEFNFILEGRMTFFINNKEIILEEGDSVYFDSGQPHGMLALDDKQCRFLAIIL</sequence>
<proteinExistence type="predicted"/>
<dbReference type="Gene3D" id="2.60.120.10">
    <property type="entry name" value="Jelly Rolls"/>
    <property type="match status" value="1"/>
</dbReference>
<evidence type="ECO:0000313" key="3">
    <source>
        <dbReference type="EMBL" id="SHE36878.1"/>
    </source>
</evidence>
<accession>A0A1M4SXH2</accession>
<dbReference type="InterPro" id="IPR013096">
    <property type="entry name" value="Cupin_2"/>
</dbReference>
<dbReference type="OrthoDB" id="9805356at2"/>
<feature type="domain" description="HTH cro/C1-type" evidence="2">
    <location>
        <begin position="12"/>
        <end position="66"/>
    </location>
</feature>
<dbReference type="InterPro" id="IPR001387">
    <property type="entry name" value="Cro/C1-type_HTH"/>
</dbReference>
<dbReference type="GO" id="GO:0005829">
    <property type="term" value="C:cytosol"/>
    <property type="evidence" value="ECO:0007669"/>
    <property type="project" value="TreeGrafter"/>
</dbReference>
<dbReference type="Proteomes" id="UP000184164">
    <property type="component" value="Unassembled WGS sequence"/>
</dbReference>
<keyword evidence="1" id="KW-0238">DNA-binding</keyword>
<evidence type="ECO:0000256" key="1">
    <source>
        <dbReference type="ARBA" id="ARBA00023125"/>
    </source>
</evidence>
<dbReference type="InterPro" id="IPR010982">
    <property type="entry name" value="Lambda_DNA-bd_dom_sf"/>
</dbReference>
<reference evidence="3 4" key="1">
    <citation type="submission" date="2016-11" db="EMBL/GenBank/DDBJ databases">
        <authorList>
            <person name="Jaros S."/>
            <person name="Januszkiewicz K."/>
            <person name="Wedrychowicz H."/>
        </authorList>
    </citation>
    <scope>NUCLEOTIDE SEQUENCE [LARGE SCALE GENOMIC DNA]</scope>
    <source>
        <strain evidence="3 4">DSM 26910</strain>
    </source>
</reference>
<dbReference type="PANTHER" id="PTHR46797">
    <property type="entry name" value="HTH-TYPE TRANSCRIPTIONAL REGULATOR"/>
    <property type="match status" value="1"/>
</dbReference>
<dbReference type="InterPro" id="IPR011051">
    <property type="entry name" value="RmlC_Cupin_sf"/>
</dbReference>
<dbReference type="Gene3D" id="1.10.260.40">
    <property type="entry name" value="lambda repressor-like DNA-binding domains"/>
    <property type="match status" value="1"/>
</dbReference>
<dbReference type="InterPro" id="IPR050807">
    <property type="entry name" value="TransReg_Diox_bact_type"/>
</dbReference>
<dbReference type="PROSITE" id="PS50943">
    <property type="entry name" value="HTH_CROC1"/>
    <property type="match status" value="1"/>
</dbReference>